<dbReference type="InterPro" id="IPR028095">
    <property type="entry name" value="Mso1_N_dom"/>
</dbReference>
<feature type="region of interest" description="Disordered" evidence="1">
    <location>
        <begin position="50"/>
        <end position="262"/>
    </location>
</feature>
<sequence length="262" mass="26215">MSSWYSNILTNTSSRLNNLQRQVFASEADGDTEDDTHVCRVLRSYYSETGRGLPAWLPPDPKGPPPIAQQQQQGGPAGVGSRYGAAAPPNSRWDSGGSSSSLRAGGRGGQAAAAGGSRNPFARSNAVTPDPSSAAGAAAAQARPLASQRTGSSQTGGSDVSVGGGVSSAQDRLRQRLWGSGARTTSPNSGTGPFAPPPQQQQAQHSGGGGYARGGSVSGASTGGGGGGGGGDYDPYGPGGQYDSRHGGVPPRRGLPGGPRMR</sequence>
<protein>
    <recommendedName>
        <fullName evidence="2">Mso1 N-terminal domain-containing protein</fullName>
    </recommendedName>
</protein>
<evidence type="ECO:0000256" key="1">
    <source>
        <dbReference type="SAM" id="MobiDB-lite"/>
    </source>
</evidence>
<evidence type="ECO:0000313" key="3">
    <source>
        <dbReference type="EMBL" id="KAK7731768.1"/>
    </source>
</evidence>
<feature type="compositionally biased region" description="Low complexity" evidence="1">
    <location>
        <begin position="95"/>
        <end position="118"/>
    </location>
</feature>
<dbReference type="EMBL" id="JAJSPL020000054">
    <property type="protein sequence ID" value="KAK7731768.1"/>
    <property type="molecule type" value="Genomic_DNA"/>
</dbReference>
<feature type="compositionally biased region" description="Pro residues" evidence="1">
    <location>
        <begin position="56"/>
        <end position="67"/>
    </location>
</feature>
<accession>A0AAN9U6N6</accession>
<reference evidence="3 4" key="1">
    <citation type="journal article" date="2023" name="PLoS ONE">
        <title>Cytospora paraplurivora sp. nov. isolated from orchards with fruit tree decline syndrome in Ontario, Canada.</title>
        <authorList>
            <person name="Ilyukhin E."/>
            <person name="Nguyen H.D.T."/>
            <person name="Castle A.J."/>
            <person name="Ellouze W."/>
        </authorList>
    </citation>
    <scope>NUCLEOTIDE SEQUENCE [LARGE SCALE GENOMIC DNA]</scope>
    <source>
        <strain evidence="3 4">FDS-564</strain>
    </source>
</reference>
<comment type="caution">
    <text evidence="3">The sequence shown here is derived from an EMBL/GenBank/DDBJ whole genome shotgun (WGS) entry which is preliminary data.</text>
</comment>
<feature type="compositionally biased region" description="Low complexity" evidence="1">
    <location>
        <begin position="247"/>
        <end position="262"/>
    </location>
</feature>
<evidence type="ECO:0000259" key="2">
    <source>
        <dbReference type="Pfam" id="PF14475"/>
    </source>
</evidence>
<proteinExistence type="predicted"/>
<keyword evidence="4" id="KW-1185">Reference proteome</keyword>
<evidence type="ECO:0000313" key="4">
    <source>
        <dbReference type="Proteomes" id="UP001320245"/>
    </source>
</evidence>
<feature type="compositionally biased region" description="Polar residues" evidence="1">
    <location>
        <begin position="182"/>
        <end position="191"/>
    </location>
</feature>
<gene>
    <name evidence="3" type="ORF">SLS53_008712</name>
</gene>
<dbReference type="Proteomes" id="UP001320245">
    <property type="component" value="Unassembled WGS sequence"/>
</dbReference>
<feature type="domain" description="Mso1 N-terminal" evidence="2">
    <location>
        <begin position="19"/>
        <end position="57"/>
    </location>
</feature>
<name>A0AAN9U6N6_9PEZI</name>
<organism evidence="3 4">
    <name type="scientific">Cytospora paraplurivora</name>
    <dbReference type="NCBI Taxonomy" id="2898453"/>
    <lineage>
        <taxon>Eukaryota</taxon>
        <taxon>Fungi</taxon>
        <taxon>Dikarya</taxon>
        <taxon>Ascomycota</taxon>
        <taxon>Pezizomycotina</taxon>
        <taxon>Sordariomycetes</taxon>
        <taxon>Sordariomycetidae</taxon>
        <taxon>Diaporthales</taxon>
        <taxon>Cytosporaceae</taxon>
        <taxon>Cytospora</taxon>
    </lineage>
</organism>
<dbReference type="AlphaFoldDB" id="A0AAN9U6N6"/>
<feature type="compositionally biased region" description="Gly residues" evidence="1">
    <location>
        <begin position="206"/>
        <end position="240"/>
    </location>
</feature>
<dbReference type="Pfam" id="PF14475">
    <property type="entry name" value="Mso1_Sec1_bdg"/>
    <property type="match status" value="1"/>
</dbReference>
<feature type="compositionally biased region" description="Low complexity" evidence="1">
    <location>
        <begin position="129"/>
        <end position="161"/>
    </location>
</feature>